<proteinExistence type="predicted"/>
<evidence type="ECO:0000313" key="3">
    <source>
        <dbReference type="EMBL" id="QNE23232.1"/>
    </source>
</evidence>
<evidence type="ECO:0000256" key="2">
    <source>
        <dbReference type="SAM" id="Phobius"/>
    </source>
</evidence>
<name>A0A7G6XAG7_9ACTN</name>
<dbReference type="EMBL" id="CP043661">
    <property type="protein sequence ID" value="QNE23232.1"/>
    <property type="molecule type" value="Genomic_DNA"/>
</dbReference>
<feature type="transmembrane region" description="Helical" evidence="2">
    <location>
        <begin position="27"/>
        <end position="43"/>
    </location>
</feature>
<reference evidence="3 4" key="2">
    <citation type="journal article" date="2020" name="Microbiol. Resour. Announc.">
        <title>Antarctic desert soil bacteria exhibit high novel natural product potential, evaluated through long-read genome sequencing and comparative genomics.</title>
        <authorList>
            <person name="Benaud N."/>
            <person name="Edwards R.J."/>
            <person name="Amos T.G."/>
            <person name="D'Agostino P.M."/>
            <person name="Gutierrez-Chavez C."/>
            <person name="Montgomery K."/>
            <person name="Nicetic I."/>
            <person name="Ferrari B.C."/>
        </authorList>
    </citation>
    <scope>NUCLEOTIDE SEQUENCE [LARGE SCALE GENOMIC DNA]</scope>
    <source>
        <strain evidence="3 4">SPB151</strain>
    </source>
</reference>
<keyword evidence="2" id="KW-0812">Transmembrane</keyword>
<keyword evidence="4" id="KW-1185">Reference proteome</keyword>
<evidence type="ECO:0000256" key="1">
    <source>
        <dbReference type="SAM" id="MobiDB-lite"/>
    </source>
</evidence>
<dbReference type="AlphaFoldDB" id="A0A7G6XAG7"/>
<accession>A0A7G6XAG7</accession>
<organism evidence="3 4">
    <name type="scientific">Kribbella qitaiheensis</name>
    <dbReference type="NCBI Taxonomy" id="1544730"/>
    <lineage>
        <taxon>Bacteria</taxon>
        <taxon>Bacillati</taxon>
        <taxon>Actinomycetota</taxon>
        <taxon>Actinomycetes</taxon>
        <taxon>Propionibacteriales</taxon>
        <taxon>Kribbellaceae</taxon>
        <taxon>Kribbella</taxon>
    </lineage>
</organism>
<keyword evidence="2" id="KW-0472">Membrane</keyword>
<gene>
    <name evidence="3" type="ORF">F1D05_30045</name>
</gene>
<feature type="region of interest" description="Disordered" evidence="1">
    <location>
        <begin position="53"/>
        <end position="79"/>
    </location>
</feature>
<reference evidence="4" key="1">
    <citation type="submission" date="2019-09" db="EMBL/GenBank/DDBJ databases">
        <title>Antimicrobial potential of Antarctic Bacteria.</title>
        <authorList>
            <person name="Benaud N."/>
            <person name="Edwards R.J."/>
            <person name="Ferrari B.C."/>
        </authorList>
    </citation>
    <scope>NUCLEOTIDE SEQUENCE [LARGE SCALE GENOMIC DNA]</scope>
    <source>
        <strain evidence="4">SPB151</strain>
    </source>
</reference>
<sequence length="79" mass="7942">MCCAGPLLAVLGGLGAASLVGAVFWPVLGLVAVTAAVGVVWIMRRRHRPAACTTEAGPADLGMPSTAAKPRSGRSEARS</sequence>
<dbReference type="KEGG" id="kqi:F1D05_30045"/>
<keyword evidence="2" id="KW-1133">Transmembrane helix</keyword>
<evidence type="ECO:0000313" key="4">
    <source>
        <dbReference type="Proteomes" id="UP000515563"/>
    </source>
</evidence>
<dbReference type="Proteomes" id="UP000515563">
    <property type="component" value="Chromosome"/>
</dbReference>
<protein>
    <recommendedName>
        <fullName evidence="5">Mercury transporter</fullName>
    </recommendedName>
</protein>
<evidence type="ECO:0008006" key="5">
    <source>
        <dbReference type="Google" id="ProtNLM"/>
    </source>
</evidence>